<name>A0A1X9YXB5_9BACT</name>
<sequence length="74" mass="8156">MDHAELLAVKGHKVQGSQFGKKPELACEGGRGSIGSFMAKLVRLCFLDFKRVRLAFLPLRNAELESLQAGQELL</sequence>
<reference evidence="2" key="1">
    <citation type="submission" date="2017-05" db="EMBL/GenBank/DDBJ databases">
        <authorList>
            <person name="Ray J."/>
            <person name="Price M."/>
            <person name="Deutschbauer A."/>
        </authorList>
    </citation>
    <scope>NUCLEOTIDE SEQUENCE [LARGE SCALE GENOMIC DNA]</scope>
    <source>
        <strain evidence="2">DSM 19842</strain>
    </source>
</reference>
<evidence type="ECO:0000313" key="2">
    <source>
        <dbReference type="Proteomes" id="UP000266292"/>
    </source>
</evidence>
<keyword evidence="2" id="KW-1185">Reference proteome</keyword>
<proteinExistence type="predicted"/>
<dbReference type="EMBL" id="CP021235">
    <property type="protein sequence ID" value="ARS37577.1"/>
    <property type="molecule type" value="Genomic_DNA"/>
</dbReference>
<organism evidence="1 2">
    <name type="scientific">Pontibacter actiniarum</name>
    <dbReference type="NCBI Taxonomy" id="323450"/>
    <lineage>
        <taxon>Bacteria</taxon>
        <taxon>Pseudomonadati</taxon>
        <taxon>Bacteroidota</taxon>
        <taxon>Cytophagia</taxon>
        <taxon>Cytophagales</taxon>
        <taxon>Hymenobacteraceae</taxon>
        <taxon>Pontibacter</taxon>
    </lineage>
</organism>
<dbReference type="Proteomes" id="UP000266292">
    <property type="component" value="Chromosome"/>
</dbReference>
<accession>A0A1X9YXB5</accession>
<gene>
    <name evidence="1" type="ORF">CA264_20285</name>
</gene>
<dbReference type="KEGG" id="pact:CA264_20285"/>
<dbReference type="AlphaFoldDB" id="A0A1X9YXB5"/>
<protein>
    <submittedName>
        <fullName evidence="1">Uncharacterized protein</fullName>
    </submittedName>
</protein>
<evidence type="ECO:0000313" key="1">
    <source>
        <dbReference type="EMBL" id="ARS37577.1"/>
    </source>
</evidence>